<dbReference type="PROSITE" id="PS00345">
    <property type="entry name" value="ETS_DOMAIN_1"/>
    <property type="match status" value="1"/>
</dbReference>
<evidence type="ECO:0000313" key="9">
    <source>
        <dbReference type="Proteomes" id="UP000639338"/>
    </source>
</evidence>
<protein>
    <submittedName>
        <fullName evidence="8">Uncharacterized protein</fullName>
    </submittedName>
</protein>
<dbReference type="SMART" id="SM00413">
    <property type="entry name" value="ETS"/>
    <property type="match status" value="1"/>
</dbReference>
<dbReference type="Proteomes" id="UP000639338">
    <property type="component" value="Unassembled WGS sequence"/>
</dbReference>
<sequence>MNSNRDSGDELCGVIKLLNLDMEICEGNETVDDTICDNCDRNYDDDDNSTTDDRQVILPTNPSEWNESHVQAWLTWCGRTFSIEHLPSPEELPSNGKELLDISYDKWKGLPGGKLLARHLGYLHLQATGIHLPKLLQEESMNERYNLFQRTCALIGSTGNVGNSGAVGGGQVQLWQFLLELLSESSNSSCIAWDGNNGEFKLTDPEEVARRWGERKSKPNMNYDKLSRALRYYYDKNIMTKVHGKRYAYKFDFHGLMMACQAQAGVSFESSTSSSISSPARHLYSPASTSTNVVAILRPETTSQSSTSPSTSTHYCWPYPQYSPPP</sequence>
<dbReference type="FunFam" id="1.10.10.10:FF:000039">
    <property type="entry name" value="Friend leukemia integration 1 transcription factor"/>
    <property type="match status" value="1"/>
</dbReference>
<dbReference type="GO" id="GO:0000981">
    <property type="term" value="F:DNA-binding transcription factor activity, RNA polymerase II-specific"/>
    <property type="evidence" value="ECO:0007669"/>
    <property type="project" value="TreeGrafter"/>
</dbReference>
<dbReference type="InterPro" id="IPR000418">
    <property type="entry name" value="Ets_dom"/>
</dbReference>
<dbReference type="AlphaFoldDB" id="A0A834Y2U0"/>
<dbReference type="PROSITE" id="PS51433">
    <property type="entry name" value="PNT"/>
    <property type="match status" value="1"/>
</dbReference>
<dbReference type="OrthoDB" id="10067219at2759"/>
<evidence type="ECO:0000259" key="7">
    <source>
        <dbReference type="PROSITE" id="PS51433"/>
    </source>
</evidence>
<keyword evidence="9" id="KW-1185">Reference proteome</keyword>
<dbReference type="Pfam" id="PF02198">
    <property type="entry name" value="SAM_PNT"/>
    <property type="match status" value="1"/>
</dbReference>
<dbReference type="Gene3D" id="1.10.10.10">
    <property type="entry name" value="Winged helix-like DNA-binding domain superfamily/Winged helix DNA-binding domain"/>
    <property type="match status" value="1"/>
</dbReference>
<dbReference type="PRINTS" id="PR00454">
    <property type="entry name" value="ETSDOMAIN"/>
</dbReference>
<feature type="domain" description="ETS" evidence="6">
    <location>
        <begin position="172"/>
        <end position="252"/>
    </location>
</feature>
<comment type="caution">
    <text evidence="8">The sequence shown here is derived from an EMBL/GenBank/DDBJ whole genome shotgun (WGS) entry which is preliminary data.</text>
</comment>
<dbReference type="InterPro" id="IPR046328">
    <property type="entry name" value="ETS_fam"/>
</dbReference>
<evidence type="ECO:0000256" key="3">
    <source>
        <dbReference type="ARBA" id="ARBA00023125"/>
    </source>
</evidence>
<gene>
    <name evidence="8" type="ORF">HCN44_009676</name>
</gene>
<accession>A0A834Y2U0</accession>
<dbReference type="PROSITE" id="PS50061">
    <property type="entry name" value="ETS_DOMAIN_3"/>
    <property type="match status" value="1"/>
</dbReference>
<dbReference type="PANTHER" id="PTHR11849">
    <property type="entry name" value="ETS"/>
    <property type="match status" value="1"/>
</dbReference>
<dbReference type="Pfam" id="PF00178">
    <property type="entry name" value="Ets"/>
    <property type="match status" value="1"/>
</dbReference>
<reference evidence="8 9" key="1">
    <citation type="submission" date="2020-08" db="EMBL/GenBank/DDBJ databases">
        <title>Aphidius gifuensis genome sequencing and assembly.</title>
        <authorList>
            <person name="Du Z."/>
        </authorList>
    </citation>
    <scope>NUCLEOTIDE SEQUENCE [LARGE SCALE GENOMIC DNA]</scope>
    <source>
        <strain evidence="8">YNYX2018</strain>
        <tissue evidence="8">Adults</tissue>
    </source>
</reference>
<dbReference type="GO" id="GO:0043565">
    <property type="term" value="F:sequence-specific DNA binding"/>
    <property type="evidence" value="ECO:0007669"/>
    <property type="project" value="InterPro"/>
</dbReference>
<dbReference type="InterPro" id="IPR013761">
    <property type="entry name" value="SAM/pointed_sf"/>
</dbReference>
<dbReference type="EMBL" id="JACMRX010000001">
    <property type="protein sequence ID" value="KAF7998278.1"/>
    <property type="molecule type" value="Genomic_DNA"/>
</dbReference>
<evidence type="ECO:0000313" key="8">
    <source>
        <dbReference type="EMBL" id="KAF7998278.1"/>
    </source>
</evidence>
<dbReference type="SMART" id="SM00251">
    <property type="entry name" value="SAM_PNT"/>
    <property type="match status" value="1"/>
</dbReference>
<dbReference type="InterPro" id="IPR003118">
    <property type="entry name" value="Pointed_dom"/>
</dbReference>
<name>A0A834Y2U0_APHGI</name>
<comment type="similarity">
    <text evidence="2 5">Belongs to the ETS family.</text>
</comment>
<dbReference type="InterPro" id="IPR036388">
    <property type="entry name" value="WH-like_DNA-bd_sf"/>
</dbReference>
<dbReference type="GO" id="GO:0005634">
    <property type="term" value="C:nucleus"/>
    <property type="evidence" value="ECO:0007669"/>
    <property type="project" value="UniProtKB-SubCell"/>
</dbReference>
<keyword evidence="3 5" id="KW-0238">DNA-binding</keyword>
<evidence type="ECO:0000256" key="4">
    <source>
        <dbReference type="ARBA" id="ARBA00023242"/>
    </source>
</evidence>
<evidence type="ECO:0000256" key="2">
    <source>
        <dbReference type="ARBA" id="ARBA00005562"/>
    </source>
</evidence>
<dbReference type="SUPFAM" id="SSF46785">
    <property type="entry name" value="Winged helix' DNA-binding domain"/>
    <property type="match status" value="1"/>
</dbReference>
<organism evidence="8 9">
    <name type="scientific">Aphidius gifuensis</name>
    <name type="common">Parasitoid wasp</name>
    <dbReference type="NCBI Taxonomy" id="684658"/>
    <lineage>
        <taxon>Eukaryota</taxon>
        <taxon>Metazoa</taxon>
        <taxon>Ecdysozoa</taxon>
        <taxon>Arthropoda</taxon>
        <taxon>Hexapoda</taxon>
        <taxon>Insecta</taxon>
        <taxon>Pterygota</taxon>
        <taxon>Neoptera</taxon>
        <taxon>Endopterygota</taxon>
        <taxon>Hymenoptera</taxon>
        <taxon>Apocrita</taxon>
        <taxon>Ichneumonoidea</taxon>
        <taxon>Braconidae</taxon>
        <taxon>Aphidiinae</taxon>
        <taxon>Aphidius</taxon>
    </lineage>
</organism>
<dbReference type="Gene3D" id="1.10.150.50">
    <property type="entry name" value="Transcription Factor, Ets-1"/>
    <property type="match status" value="1"/>
</dbReference>
<proteinExistence type="inferred from homology"/>
<dbReference type="InterPro" id="IPR036390">
    <property type="entry name" value="WH_DNA-bd_sf"/>
</dbReference>
<dbReference type="SUPFAM" id="SSF47769">
    <property type="entry name" value="SAM/Pointed domain"/>
    <property type="match status" value="1"/>
</dbReference>
<keyword evidence="4 5" id="KW-0539">Nucleus</keyword>
<feature type="domain" description="PNT" evidence="7">
    <location>
        <begin position="44"/>
        <end position="127"/>
    </location>
</feature>
<evidence type="ECO:0000256" key="5">
    <source>
        <dbReference type="RuleBase" id="RU004019"/>
    </source>
</evidence>
<dbReference type="PANTHER" id="PTHR11849:SF304">
    <property type="entry name" value="DNA-BINDING PROTEIN D-ETS-3"/>
    <property type="match status" value="1"/>
</dbReference>
<evidence type="ECO:0000256" key="1">
    <source>
        <dbReference type="ARBA" id="ARBA00004123"/>
    </source>
</evidence>
<evidence type="ECO:0000259" key="6">
    <source>
        <dbReference type="PROSITE" id="PS50061"/>
    </source>
</evidence>
<dbReference type="GO" id="GO:0030154">
    <property type="term" value="P:cell differentiation"/>
    <property type="evidence" value="ECO:0007669"/>
    <property type="project" value="TreeGrafter"/>
</dbReference>
<comment type="subcellular location">
    <subcellularLocation>
        <location evidence="1 5">Nucleus</location>
    </subcellularLocation>
</comment>
<dbReference type="PROSITE" id="PS00346">
    <property type="entry name" value="ETS_DOMAIN_2"/>
    <property type="match status" value="1"/>
</dbReference>